<sequence length="794" mass="86197">MTATPQTAADSGHQERPAGLLWRAAALLWLLLVLAVGAHQWHFWKQGRIDTDVLALLPINERAPDVAQATQQLAEQLQRQVVVLLGTEQWEQTRAAAQTFRAVLRQHPQVHLQEVAMAKDVSLQSALGFYQPWHTALLTPAQRAELRASSDEALVQRALQGLYQPATQARLTDWVNDPLGLWTQWWSARAAQSPARPRDAELWVAAQGKQWVVLQYTLDGSAFSLSGEPVIGSAMDDALAQVRRQAPDAQMIMAGVPLHAEAAAVQANGEINVIGWGSLAGVLLLAWIAFRSLRPVLLVGLSLLIGCAVALSVTDLVFGKVHLLTLVFGASLVGVAEDYGIHYFASRQGAPGRAPHALMRGLLPALWLALGTSAIAYVALGMAAFPGLRQMALFSVVGLAAAMLTVICWFPWLDRGQVAGNAAAQWIGRTMWWWPRWRSALPWSLALCALALLWITQGHLLQPRDDVRQLQNSSPQLLQQQIQVSQMLGLPSPAQFYLVKAASPEALLQQEEALKERLDALVAQQHIAGYSAVSDWVPSQQMQQRNAQLAQHANQVVLAGVNAQLGEAFEASAAVSPQEPLTLQAWLAQPISAAARPLWLGEHDGAYRSMVMLRGVRGQAALPALEAAAQGLTAVTWVDKPAEISELLQRYRISMTELLVVGHLLVLAALCLRFGRSAWRAWLPTVLASLAVVITMALMGEPWQLFNVLALMLLLGVGIDYGIYLQEHENDPQAWLAVVIGAASTWLSFGLLGLSQTPALRAFGVTLMLGLPMVLLLAPLFRAEAAPLPAAEKG</sequence>
<feature type="transmembrane region" description="Helical" evidence="1">
    <location>
        <begin position="440"/>
        <end position="461"/>
    </location>
</feature>
<evidence type="ECO:0000256" key="1">
    <source>
        <dbReference type="SAM" id="Phobius"/>
    </source>
</evidence>
<feature type="transmembrane region" description="Helical" evidence="1">
    <location>
        <begin position="762"/>
        <end position="781"/>
    </location>
</feature>
<proteinExistence type="predicted"/>
<dbReference type="PANTHER" id="PTHR33406">
    <property type="entry name" value="MEMBRANE PROTEIN MJ1562-RELATED"/>
    <property type="match status" value="1"/>
</dbReference>
<dbReference type="PANTHER" id="PTHR33406:SF13">
    <property type="entry name" value="MEMBRANE PROTEIN YDFJ"/>
    <property type="match status" value="1"/>
</dbReference>
<dbReference type="SUPFAM" id="SSF82866">
    <property type="entry name" value="Multidrug efflux transporter AcrB transmembrane domain"/>
    <property type="match status" value="2"/>
</dbReference>
<feature type="transmembrane region" description="Helical" evidence="1">
    <location>
        <begin position="273"/>
        <end position="290"/>
    </location>
</feature>
<dbReference type="EMBL" id="JBGBDC010000002">
    <property type="protein sequence ID" value="MEY2250789.1"/>
    <property type="molecule type" value="Genomic_DNA"/>
</dbReference>
<feature type="transmembrane region" description="Helical" evidence="1">
    <location>
        <begin position="735"/>
        <end position="755"/>
    </location>
</feature>
<feature type="transmembrane region" description="Helical" evidence="1">
    <location>
        <begin position="681"/>
        <end position="698"/>
    </location>
</feature>
<keyword evidence="3" id="KW-1185">Reference proteome</keyword>
<dbReference type="RefSeq" id="WP_369459471.1">
    <property type="nucleotide sequence ID" value="NZ_JBGBDC010000002.1"/>
</dbReference>
<feature type="transmembrane region" description="Helical" evidence="1">
    <location>
        <begin position="705"/>
        <end position="723"/>
    </location>
</feature>
<organism evidence="2 3">
    <name type="scientific">Comamonas sediminis</name>
    <dbReference type="NCBI Taxonomy" id="1783360"/>
    <lineage>
        <taxon>Bacteria</taxon>
        <taxon>Pseudomonadati</taxon>
        <taxon>Pseudomonadota</taxon>
        <taxon>Betaproteobacteria</taxon>
        <taxon>Burkholderiales</taxon>
        <taxon>Comamonadaceae</taxon>
        <taxon>Comamonas</taxon>
    </lineage>
</organism>
<feature type="transmembrane region" description="Helical" evidence="1">
    <location>
        <begin position="658"/>
        <end position="675"/>
    </location>
</feature>
<gene>
    <name evidence="2" type="ORF">AB7A72_07235</name>
</gene>
<accession>A0ABV4B049</accession>
<feature type="transmembrane region" description="Helical" evidence="1">
    <location>
        <begin position="296"/>
        <end position="318"/>
    </location>
</feature>
<name>A0ABV4B049_9BURK</name>
<dbReference type="InterPro" id="IPR050545">
    <property type="entry name" value="Mycobact_MmpL"/>
</dbReference>
<feature type="transmembrane region" description="Helical" evidence="1">
    <location>
        <begin position="323"/>
        <end position="345"/>
    </location>
</feature>
<protein>
    <submittedName>
        <fullName evidence="2">MMPL family transporter</fullName>
    </submittedName>
</protein>
<feature type="transmembrane region" description="Helical" evidence="1">
    <location>
        <begin position="365"/>
        <end position="385"/>
    </location>
</feature>
<dbReference type="Gene3D" id="1.20.1640.10">
    <property type="entry name" value="Multidrug efflux transporter AcrB transmembrane domain"/>
    <property type="match status" value="2"/>
</dbReference>
<keyword evidence="1" id="KW-0472">Membrane</keyword>
<evidence type="ECO:0000313" key="3">
    <source>
        <dbReference type="Proteomes" id="UP001562178"/>
    </source>
</evidence>
<keyword evidence="1" id="KW-0812">Transmembrane</keyword>
<evidence type="ECO:0000313" key="2">
    <source>
        <dbReference type="EMBL" id="MEY2250789.1"/>
    </source>
</evidence>
<dbReference type="Proteomes" id="UP001562178">
    <property type="component" value="Unassembled WGS sequence"/>
</dbReference>
<comment type="caution">
    <text evidence="2">The sequence shown here is derived from an EMBL/GenBank/DDBJ whole genome shotgun (WGS) entry which is preliminary data.</text>
</comment>
<feature type="transmembrane region" description="Helical" evidence="1">
    <location>
        <begin position="392"/>
        <end position="412"/>
    </location>
</feature>
<reference evidence="2 3" key="1">
    <citation type="journal article" date="2016" name="Int. J. Syst. Evol. Microbiol.">
        <title>Description of Comamonas sediminis sp. nov., isolated from lagoon sediments.</title>
        <authorList>
            <person name="Subhash Y."/>
            <person name="Bang J.J."/>
            <person name="You T.H."/>
            <person name="Lee S.S."/>
        </authorList>
    </citation>
    <scope>NUCLEOTIDE SEQUENCE [LARGE SCALE GENOMIC DNA]</scope>
    <source>
        <strain evidence="2 3">JCM 31169</strain>
    </source>
</reference>
<feature type="transmembrane region" description="Helical" evidence="1">
    <location>
        <begin position="20"/>
        <end position="38"/>
    </location>
</feature>
<keyword evidence="1" id="KW-1133">Transmembrane helix</keyword>